<feature type="domain" description="Mitochondrial splicing suppressor 51-like C-terminal" evidence="2">
    <location>
        <begin position="185"/>
        <end position="313"/>
    </location>
</feature>
<evidence type="ECO:0000259" key="2">
    <source>
        <dbReference type="Pfam" id="PF20179"/>
    </source>
</evidence>
<comment type="caution">
    <text evidence="3">The sequence shown here is derived from an EMBL/GenBank/DDBJ whole genome shotgun (WGS) entry which is preliminary data.</text>
</comment>
<evidence type="ECO:0000313" key="3">
    <source>
        <dbReference type="EMBL" id="KAL1522523.1"/>
    </source>
</evidence>
<feature type="compositionally biased region" description="Acidic residues" evidence="1">
    <location>
        <begin position="1"/>
        <end position="33"/>
    </location>
</feature>
<dbReference type="Proteomes" id="UP001515480">
    <property type="component" value="Unassembled WGS sequence"/>
</dbReference>
<feature type="compositionally biased region" description="Acidic residues" evidence="1">
    <location>
        <begin position="50"/>
        <end position="64"/>
    </location>
</feature>
<dbReference type="Pfam" id="PF20179">
    <property type="entry name" value="MSS51_C"/>
    <property type="match status" value="1"/>
</dbReference>
<evidence type="ECO:0000313" key="4">
    <source>
        <dbReference type="Proteomes" id="UP001515480"/>
    </source>
</evidence>
<feature type="region of interest" description="Disordered" evidence="1">
    <location>
        <begin position="344"/>
        <end position="366"/>
    </location>
</feature>
<organism evidence="3 4">
    <name type="scientific">Prymnesium parvum</name>
    <name type="common">Toxic golden alga</name>
    <dbReference type="NCBI Taxonomy" id="97485"/>
    <lineage>
        <taxon>Eukaryota</taxon>
        <taxon>Haptista</taxon>
        <taxon>Haptophyta</taxon>
        <taxon>Prymnesiophyceae</taxon>
        <taxon>Prymnesiales</taxon>
        <taxon>Prymnesiaceae</taxon>
        <taxon>Prymnesium</taxon>
    </lineage>
</organism>
<dbReference type="EMBL" id="JBGBPQ010000006">
    <property type="protein sequence ID" value="KAL1522523.1"/>
    <property type="molecule type" value="Genomic_DNA"/>
</dbReference>
<protein>
    <recommendedName>
        <fullName evidence="2">Mitochondrial splicing suppressor 51-like C-terminal domain-containing protein</fullName>
    </recommendedName>
</protein>
<dbReference type="AlphaFoldDB" id="A0AB34JNG9"/>
<accession>A0AB34JNG9</accession>
<evidence type="ECO:0000256" key="1">
    <source>
        <dbReference type="SAM" id="MobiDB-lite"/>
    </source>
</evidence>
<reference evidence="3 4" key="1">
    <citation type="journal article" date="2024" name="Science">
        <title>Giant polyketide synthase enzymes in the biosynthesis of giant marine polyether toxins.</title>
        <authorList>
            <person name="Fallon T.R."/>
            <person name="Shende V.V."/>
            <person name="Wierzbicki I.H."/>
            <person name="Pendleton A.L."/>
            <person name="Watervoot N.F."/>
            <person name="Auber R.P."/>
            <person name="Gonzalez D.J."/>
            <person name="Wisecaver J.H."/>
            <person name="Moore B.S."/>
        </authorList>
    </citation>
    <scope>NUCLEOTIDE SEQUENCE [LARGE SCALE GENOMIC DNA]</scope>
    <source>
        <strain evidence="3 4">12B1</strain>
    </source>
</reference>
<name>A0AB34JNG9_PRYPA</name>
<gene>
    <name evidence="3" type="ORF">AB1Y20_017510</name>
</gene>
<dbReference type="PANTHER" id="PTHR28069:SF1">
    <property type="entry name" value="PROTEIN MSS51, MITOCHONDRIAL"/>
    <property type="match status" value="1"/>
</dbReference>
<feature type="region of interest" description="Disordered" evidence="1">
    <location>
        <begin position="1"/>
        <end position="101"/>
    </location>
</feature>
<sequence length="478" mass="52402">MSDESDEGDDELCLEENQEVDESDEDGPMLEDNTDARVRVGEDTGVVSTWDDDDDDLLLEDNTDTPDVSLGGLGGAGSTRPDQEVTLEPPQEENGGIEPAPTQIDSWQTVQLALGDAPSSSALGLWRARRSLAATIAHALSELPPGQRLEDAVGGRGRDGRWLLWIVGAREALEGELSRQGLLVEVLDRLYPRREGWELALIGPEMLTWEFPSRDGKGLVRAHTNTLHAFCREQPDEAPNAAVLFNSGVGTLLYPLVDQWLPSLAQLLKLDIPLLSTCFNLRELEGERVILDQVFEARALTNVRSNPFASPTPVGALEAGRMTETAAAQLIDQLLEENEQAVAAHRAKEEDQSDGGDQIARAKREAAAPHSVSNLWYKWRRGSMLPIAEREIELIKQATDMVRTCAKIFALKEMETWLEYLQGSSAEQVACYAMLVADATAESSIALIASSKGAVKVLQQTHQRWQLQAAPLNVRDAI</sequence>
<proteinExistence type="predicted"/>
<dbReference type="PANTHER" id="PTHR28069">
    <property type="entry name" value="GH20023P"/>
    <property type="match status" value="1"/>
</dbReference>
<keyword evidence="4" id="KW-1185">Reference proteome</keyword>
<dbReference type="InterPro" id="IPR046824">
    <property type="entry name" value="Mss51-like_C"/>
</dbReference>